<dbReference type="PANTHER" id="PTHR30250:SF10">
    <property type="entry name" value="LIPOPOLYSACCHARIDE BIOSYNTHESIS PROTEIN WZXC"/>
    <property type="match status" value="1"/>
</dbReference>
<reference evidence="9" key="1">
    <citation type="journal article" date="2019" name="Int. J. Syst. Evol. Microbiol.">
        <title>The Global Catalogue of Microorganisms (GCM) 10K type strain sequencing project: providing services to taxonomists for standard genome sequencing and annotation.</title>
        <authorList>
            <consortium name="The Broad Institute Genomics Platform"/>
            <consortium name="The Broad Institute Genome Sequencing Center for Infectious Disease"/>
            <person name="Wu L."/>
            <person name="Ma J."/>
        </authorList>
    </citation>
    <scope>NUCLEOTIDE SEQUENCE [LARGE SCALE GENOMIC DNA]</scope>
    <source>
        <strain evidence="9">JCM 17130</strain>
    </source>
</reference>
<evidence type="ECO:0000256" key="2">
    <source>
        <dbReference type="ARBA" id="ARBA00007430"/>
    </source>
</evidence>
<evidence type="ECO:0000256" key="6">
    <source>
        <dbReference type="ARBA" id="ARBA00023136"/>
    </source>
</evidence>
<proteinExistence type="inferred from homology"/>
<comment type="similarity">
    <text evidence="2">Belongs to the polysaccharide synthase family.</text>
</comment>
<evidence type="ECO:0000256" key="1">
    <source>
        <dbReference type="ARBA" id="ARBA00004651"/>
    </source>
</evidence>
<organism evidence="8 9">
    <name type="scientific">Georgenia deserti</name>
    <dbReference type="NCBI Taxonomy" id="2093781"/>
    <lineage>
        <taxon>Bacteria</taxon>
        <taxon>Bacillati</taxon>
        <taxon>Actinomycetota</taxon>
        <taxon>Actinomycetes</taxon>
        <taxon>Micrococcales</taxon>
        <taxon>Bogoriellaceae</taxon>
        <taxon>Georgenia</taxon>
    </lineage>
</organism>
<feature type="transmembrane region" description="Helical" evidence="7">
    <location>
        <begin position="406"/>
        <end position="430"/>
    </location>
</feature>
<evidence type="ECO:0000313" key="9">
    <source>
        <dbReference type="Proteomes" id="UP001597277"/>
    </source>
</evidence>
<feature type="transmembrane region" description="Helical" evidence="7">
    <location>
        <begin position="373"/>
        <end position="394"/>
    </location>
</feature>
<gene>
    <name evidence="8" type="ORF">ACFSE6_18135</name>
</gene>
<sequence length="476" mass="49144">MPESGLSTRAVRAVAWSGVSSVVLRLGGVVVGIVLARILTPEQFGVYAVALAVQGILMTIADLGLSADIIRSDQPERVAPTVGTLGLVSGTGLAVLMASTSSGTAEILGSPDAAPALAILSATLFLAGFSVVPYGLLQRRFAQRELFLIAVCDFVVSTAVTLALVAGGLGVLGLAIGRVAAQALTSSLQFLIARVRPRFAVDRTVVGSVLAYALPIAGANLVGWAMLNVDKLILARVVGSTGLGFYVLAFNVSNWPMNAMAQMVRSVSLPYFARSTGGLPSVAALAWAAALPAGAVLAVLAGPLIETLYGPRWLPAAPVLAGLGLYGGLRVVFDAFAGYLYARDRTRPVLWLQLISIAALTGGLLLVVPSGGIVAAAWLQVGIAGLVVLPGYLLSLRRAGVRPQELLGALWLPTLGAVPAVTVAVAAATFLRDPLVAMLAGGISAVAVHLLVMGTWLRNRLRALRATDDRLEEMLV</sequence>
<evidence type="ECO:0000313" key="8">
    <source>
        <dbReference type="EMBL" id="MFD1719768.1"/>
    </source>
</evidence>
<evidence type="ECO:0000256" key="4">
    <source>
        <dbReference type="ARBA" id="ARBA00022692"/>
    </source>
</evidence>
<feature type="transmembrane region" description="Helical" evidence="7">
    <location>
        <begin position="233"/>
        <end position="253"/>
    </location>
</feature>
<feature type="transmembrane region" description="Helical" evidence="7">
    <location>
        <begin position="116"/>
        <end position="137"/>
    </location>
</feature>
<dbReference type="PANTHER" id="PTHR30250">
    <property type="entry name" value="PST FAMILY PREDICTED COLANIC ACID TRANSPORTER"/>
    <property type="match status" value="1"/>
</dbReference>
<feature type="transmembrane region" description="Helical" evidence="7">
    <location>
        <begin position="349"/>
        <end position="367"/>
    </location>
</feature>
<feature type="transmembrane region" description="Helical" evidence="7">
    <location>
        <begin position="436"/>
        <end position="457"/>
    </location>
</feature>
<feature type="transmembrane region" description="Helical" evidence="7">
    <location>
        <begin position="317"/>
        <end position="342"/>
    </location>
</feature>
<feature type="transmembrane region" description="Helical" evidence="7">
    <location>
        <begin position="77"/>
        <end position="96"/>
    </location>
</feature>
<feature type="transmembrane region" description="Helical" evidence="7">
    <location>
        <begin position="12"/>
        <end position="38"/>
    </location>
</feature>
<keyword evidence="5 7" id="KW-1133">Transmembrane helix</keyword>
<feature type="transmembrane region" description="Helical" evidence="7">
    <location>
        <begin position="146"/>
        <end position="166"/>
    </location>
</feature>
<feature type="transmembrane region" description="Helical" evidence="7">
    <location>
        <begin position="172"/>
        <end position="193"/>
    </location>
</feature>
<comment type="caution">
    <text evidence="8">The sequence shown here is derived from an EMBL/GenBank/DDBJ whole genome shotgun (WGS) entry which is preliminary data.</text>
</comment>
<protein>
    <submittedName>
        <fullName evidence="8">Oligosaccharide flippase family protein</fullName>
    </submittedName>
</protein>
<keyword evidence="3" id="KW-1003">Cell membrane</keyword>
<evidence type="ECO:0000256" key="3">
    <source>
        <dbReference type="ARBA" id="ARBA00022475"/>
    </source>
</evidence>
<feature type="transmembrane region" description="Helical" evidence="7">
    <location>
        <begin position="282"/>
        <end position="305"/>
    </location>
</feature>
<keyword evidence="4 7" id="KW-0812">Transmembrane</keyword>
<dbReference type="EMBL" id="JBHUEE010000013">
    <property type="protein sequence ID" value="MFD1719768.1"/>
    <property type="molecule type" value="Genomic_DNA"/>
</dbReference>
<accession>A0ABW4L8J1</accession>
<dbReference type="Pfam" id="PF13440">
    <property type="entry name" value="Polysacc_synt_3"/>
    <property type="match status" value="1"/>
</dbReference>
<evidence type="ECO:0000256" key="5">
    <source>
        <dbReference type="ARBA" id="ARBA00022989"/>
    </source>
</evidence>
<dbReference type="Proteomes" id="UP001597277">
    <property type="component" value="Unassembled WGS sequence"/>
</dbReference>
<keyword evidence="6 7" id="KW-0472">Membrane</keyword>
<comment type="subcellular location">
    <subcellularLocation>
        <location evidence="1">Cell membrane</location>
        <topology evidence="1">Multi-pass membrane protein</topology>
    </subcellularLocation>
</comment>
<evidence type="ECO:0000256" key="7">
    <source>
        <dbReference type="SAM" id="Phobius"/>
    </source>
</evidence>
<name>A0ABW4L8J1_9MICO</name>
<dbReference type="InterPro" id="IPR050833">
    <property type="entry name" value="Poly_Biosynth_Transport"/>
</dbReference>
<feature type="transmembrane region" description="Helical" evidence="7">
    <location>
        <begin position="205"/>
        <end position="227"/>
    </location>
</feature>
<keyword evidence="9" id="KW-1185">Reference proteome</keyword>
<feature type="transmembrane region" description="Helical" evidence="7">
    <location>
        <begin position="44"/>
        <end position="65"/>
    </location>
</feature>
<dbReference type="RefSeq" id="WP_388010720.1">
    <property type="nucleotide sequence ID" value="NZ_JBHUEE010000013.1"/>
</dbReference>